<dbReference type="EMBL" id="BQKI01000007">
    <property type="protein sequence ID" value="GJM97868.1"/>
    <property type="molecule type" value="Genomic_DNA"/>
</dbReference>
<evidence type="ECO:0000313" key="3">
    <source>
        <dbReference type="Proteomes" id="UP001054889"/>
    </source>
</evidence>
<dbReference type="GO" id="GO:0016251">
    <property type="term" value="F:RNA polymerase II general transcription initiation factor activity"/>
    <property type="evidence" value="ECO:0007669"/>
    <property type="project" value="InterPro"/>
</dbReference>
<dbReference type="AlphaFoldDB" id="A0AAV5CHI6"/>
<evidence type="ECO:0000256" key="1">
    <source>
        <dbReference type="ARBA" id="ARBA00023117"/>
    </source>
</evidence>
<gene>
    <name evidence="2" type="primary">ga14828</name>
    <name evidence="2" type="ORF">PR202_ga14828</name>
</gene>
<dbReference type="InterPro" id="IPR036427">
    <property type="entry name" value="Bromodomain-like_sf"/>
</dbReference>
<dbReference type="GO" id="GO:0005669">
    <property type="term" value="C:transcription factor TFIID complex"/>
    <property type="evidence" value="ECO:0007669"/>
    <property type="project" value="InterPro"/>
</dbReference>
<dbReference type="Proteomes" id="UP001054889">
    <property type="component" value="Unassembled WGS sequence"/>
</dbReference>
<organism evidence="2 3">
    <name type="scientific">Eleusine coracana subsp. coracana</name>
    <dbReference type="NCBI Taxonomy" id="191504"/>
    <lineage>
        <taxon>Eukaryota</taxon>
        <taxon>Viridiplantae</taxon>
        <taxon>Streptophyta</taxon>
        <taxon>Embryophyta</taxon>
        <taxon>Tracheophyta</taxon>
        <taxon>Spermatophyta</taxon>
        <taxon>Magnoliopsida</taxon>
        <taxon>Liliopsida</taxon>
        <taxon>Poales</taxon>
        <taxon>Poaceae</taxon>
        <taxon>PACMAD clade</taxon>
        <taxon>Chloridoideae</taxon>
        <taxon>Cynodonteae</taxon>
        <taxon>Eleusininae</taxon>
        <taxon>Eleusine</taxon>
    </lineage>
</organism>
<dbReference type="GO" id="GO:0004402">
    <property type="term" value="F:histone acetyltransferase activity"/>
    <property type="evidence" value="ECO:0007669"/>
    <property type="project" value="InterPro"/>
</dbReference>
<reference evidence="2" key="1">
    <citation type="journal article" date="2018" name="DNA Res.">
        <title>Multiple hybrid de novo genome assembly of finger millet, an orphan allotetraploid crop.</title>
        <authorList>
            <person name="Hatakeyama M."/>
            <person name="Aluri S."/>
            <person name="Balachadran M.T."/>
            <person name="Sivarajan S.R."/>
            <person name="Patrignani A."/>
            <person name="Gruter S."/>
            <person name="Poveda L."/>
            <person name="Shimizu-Inatsugi R."/>
            <person name="Baeten J."/>
            <person name="Francoijs K.J."/>
            <person name="Nataraja K.N."/>
            <person name="Reddy Y.A.N."/>
            <person name="Phadnis S."/>
            <person name="Ravikumar R.L."/>
            <person name="Schlapbach R."/>
            <person name="Sreeman S.M."/>
            <person name="Shimizu K.K."/>
        </authorList>
    </citation>
    <scope>NUCLEOTIDE SEQUENCE</scope>
</reference>
<comment type="caution">
    <text evidence="2">The sequence shown here is derived from an EMBL/GenBank/DDBJ whole genome shotgun (WGS) entry which is preliminary data.</text>
</comment>
<dbReference type="InterPro" id="IPR040240">
    <property type="entry name" value="TAF1"/>
</dbReference>
<dbReference type="SUPFAM" id="SSF47370">
    <property type="entry name" value="Bromodomain"/>
    <property type="match status" value="1"/>
</dbReference>
<dbReference type="GO" id="GO:0017025">
    <property type="term" value="F:TBP-class protein binding"/>
    <property type="evidence" value="ECO:0007669"/>
    <property type="project" value="InterPro"/>
</dbReference>
<dbReference type="PANTHER" id="PTHR13900:SF0">
    <property type="entry name" value="TRANSCRIPTION INITIATION FACTOR TFIID SUBUNIT 1"/>
    <property type="match status" value="1"/>
</dbReference>
<proteinExistence type="predicted"/>
<sequence length="62" mass="7311">MEYRNREDFRHDVVQIQLNAHYYNDGRNPAIPPLADQLVELCDHLLKLNAELLDEAEYAIED</sequence>
<name>A0AAV5CHI6_ELECO</name>
<protein>
    <submittedName>
        <fullName evidence="2">Uncharacterized protein</fullName>
    </submittedName>
</protein>
<reference evidence="2" key="2">
    <citation type="submission" date="2021-12" db="EMBL/GenBank/DDBJ databases">
        <title>Resequencing data analysis of finger millet.</title>
        <authorList>
            <person name="Hatakeyama M."/>
            <person name="Aluri S."/>
            <person name="Balachadran M.T."/>
            <person name="Sivarajan S.R."/>
            <person name="Poveda L."/>
            <person name="Shimizu-Inatsugi R."/>
            <person name="Schlapbach R."/>
            <person name="Sreeman S.M."/>
            <person name="Shimizu K.K."/>
        </authorList>
    </citation>
    <scope>NUCLEOTIDE SEQUENCE</scope>
</reference>
<dbReference type="GO" id="GO:0051123">
    <property type="term" value="P:RNA polymerase II preinitiation complex assembly"/>
    <property type="evidence" value="ECO:0007669"/>
    <property type="project" value="TreeGrafter"/>
</dbReference>
<keyword evidence="1" id="KW-0103">Bromodomain</keyword>
<keyword evidence="3" id="KW-1185">Reference proteome</keyword>
<evidence type="ECO:0000313" key="2">
    <source>
        <dbReference type="EMBL" id="GJM97868.1"/>
    </source>
</evidence>
<accession>A0AAV5CHI6</accession>
<dbReference type="PANTHER" id="PTHR13900">
    <property type="entry name" value="TRANSCRIPTION INITIATION FACTOR TFIID"/>
    <property type="match status" value="1"/>
</dbReference>